<sequence length="49" mass="5742">MRRRRQLGWRRSGRLEAAPSRVFAFDQIREAHRVMESGEAEGKMVVLVD</sequence>
<dbReference type="Gene3D" id="3.90.180.10">
    <property type="entry name" value="Medium-chain alcohol dehydrogenases, catalytic domain"/>
    <property type="match status" value="1"/>
</dbReference>
<evidence type="ECO:0000313" key="2">
    <source>
        <dbReference type="Proteomes" id="UP000192320"/>
    </source>
</evidence>
<gene>
    <name evidence="1" type="ORF">BST33_13820</name>
</gene>
<comment type="caution">
    <text evidence="1">The sequence shown here is derived from an EMBL/GenBank/DDBJ whole genome shotgun (WGS) entry which is preliminary data.</text>
</comment>
<reference evidence="1 2" key="1">
    <citation type="submission" date="2017-02" db="EMBL/GenBank/DDBJ databases">
        <title>The new phylogeny of genus Mycobacterium.</title>
        <authorList>
            <person name="Tortoli E."/>
            <person name="Trovato A."/>
            <person name="Cirillo D.M."/>
        </authorList>
    </citation>
    <scope>NUCLEOTIDE SEQUENCE [LARGE SCALE GENOMIC DNA]</scope>
    <source>
        <strain evidence="1 2">DSM 45633</strain>
    </source>
</reference>
<keyword evidence="2" id="KW-1185">Reference proteome</keyword>
<dbReference type="Proteomes" id="UP000192320">
    <property type="component" value="Unassembled WGS sequence"/>
</dbReference>
<evidence type="ECO:0000313" key="1">
    <source>
        <dbReference type="EMBL" id="ORA99598.1"/>
    </source>
</evidence>
<dbReference type="Pfam" id="PF13602">
    <property type="entry name" value="ADH_zinc_N_2"/>
    <property type="match status" value="1"/>
</dbReference>
<proteinExistence type="predicted"/>
<name>A0AA91RLL5_9MYCO</name>
<dbReference type="EMBL" id="MVHZ01000015">
    <property type="protein sequence ID" value="ORA99598.1"/>
    <property type="molecule type" value="Genomic_DNA"/>
</dbReference>
<protein>
    <submittedName>
        <fullName evidence="1">Uncharacterized protein</fullName>
    </submittedName>
</protein>
<accession>A0AA91RLL5</accession>
<organism evidence="1 2">
    <name type="scientific">Mycolicibacter minnesotensis</name>
    <dbReference type="NCBI Taxonomy" id="1118379"/>
    <lineage>
        <taxon>Bacteria</taxon>
        <taxon>Bacillati</taxon>
        <taxon>Actinomycetota</taxon>
        <taxon>Actinomycetes</taxon>
        <taxon>Mycobacteriales</taxon>
        <taxon>Mycobacteriaceae</taxon>
        <taxon>Mycolicibacter</taxon>
    </lineage>
</organism>
<dbReference type="AlphaFoldDB" id="A0AA91RLL5"/>